<dbReference type="InterPro" id="IPR010090">
    <property type="entry name" value="Phage_tape_meas"/>
</dbReference>
<sequence length="887" mass="93156">MSKIHELTVEISGNIGSSFTSAFKKATAGLADFQQQARQVQREIDRLGADFRQGRIHESQFREETEKLTRELNKLENAQKRVNAIKSFGTETWNRTKAVAGIALATGGAVATAAFAKSISTAADFEAQMAKVGAKAEATNAEMQALSKTALKLGASSSLSASEVAIGMDELAAKGMNARQIIDAMPGLIAAAESSGESLDSVSDVVTSAINSFGMEAKEASRVADIIAMSAIQSAADVSDLGHAFKYAAPAANTLGISLEELSAATGLLTDKGLAGEQAGTSLRMALIRLSKPPTAAEKALKKLNITAVDSDKKFKSLADITEEWNEATKDLSDTQKMAYAADIFGAEASTAMLSLFSNGADKIREMTRELENSEGAAARVARQMKQNFAGAKEQFFGAIESAQIAFGTPILDVLEDTFNGLSYVIENNLPAIENAGKAVANVLDNITKPFQVVEKPIKPEITPEMNHREVEEAMLKYQEDLKNWELYGRMDFSEKVEYALDETVETIDKWMQGDGGKALDSIFKELGTLAGKAWVKSFTTAVKGSVESIGEGNIVGGLAMAAAANMMTGGLLMKGGLSGGKWLFGKGKDIFSKAKSSEKTNKAVATIPTTVKETEKKPKGFTELLKGNKNLTKQKEITKAVSMAGKVGKGAGKILAPLAVLGYGADILTSDNKPEAVGSAVGGLSGAAAGVAAGAAIGSVIPGVGTVIGGTVGGIIGGLGGDWLGGKIGNLFGGQKASASQTPISDKAVASIDTSKLNAEIAKATNNASLLTQYLGQASGMIYGSFYPLQEKTNLASNNMSILTMYAGQASGMVYGSFYPLQEKTKLASHNMELLASYIGHASGWIYSLMNIQTAGQRVAQALNNLESRINSIDLSGVERRVSYNS</sequence>
<keyword evidence="2" id="KW-0175">Coiled coil</keyword>
<comment type="caution">
    <text evidence="4">The sequence shown here is derived from an EMBL/GenBank/DDBJ whole genome shotgun (WGS) entry which is preliminary data.</text>
</comment>
<reference evidence="4 5" key="1">
    <citation type="submission" date="2020-08" db="EMBL/GenBank/DDBJ databases">
        <title>Genomic Encyclopedia of Type Strains, Phase IV (KMG-IV): sequencing the most valuable type-strain genomes for metagenomic binning, comparative biology and taxonomic classification.</title>
        <authorList>
            <person name="Goeker M."/>
        </authorList>
    </citation>
    <scope>NUCLEOTIDE SEQUENCE [LARGE SCALE GENOMIC DNA]</scope>
    <source>
        <strain evidence="4 5">DSM 10633</strain>
    </source>
</reference>
<dbReference type="Pfam" id="PF10145">
    <property type="entry name" value="PhageMin_Tail"/>
    <property type="match status" value="1"/>
</dbReference>
<evidence type="ECO:0000313" key="5">
    <source>
        <dbReference type="Proteomes" id="UP000557217"/>
    </source>
</evidence>
<dbReference type="RefSeq" id="WP_168412167.1">
    <property type="nucleotide sequence ID" value="NZ_JAAXPW010000008.1"/>
</dbReference>
<evidence type="ECO:0000256" key="2">
    <source>
        <dbReference type="SAM" id="Coils"/>
    </source>
</evidence>
<dbReference type="EMBL" id="JACHGZ010000008">
    <property type="protein sequence ID" value="MBB5148660.1"/>
    <property type="molecule type" value="Genomic_DNA"/>
</dbReference>
<organism evidence="4 5">
    <name type="scientific">Ureibacillus thermosphaericus</name>
    <dbReference type="NCBI Taxonomy" id="51173"/>
    <lineage>
        <taxon>Bacteria</taxon>
        <taxon>Bacillati</taxon>
        <taxon>Bacillota</taxon>
        <taxon>Bacilli</taxon>
        <taxon>Bacillales</taxon>
        <taxon>Caryophanaceae</taxon>
        <taxon>Ureibacillus</taxon>
    </lineage>
</organism>
<feature type="domain" description="Phage tail tape measure protein" evidence="3">
    <location>
        <begin position="147"/>
        <end position="346"/>
    </location>
</feature>
<dbReference type="PANTHER" id="PTHR37813:SF1">
    <property type="entry name" value="FELS-2 PROPHAGE PROTEIN"/>
    <property type="match status" value="1"/>
</dbReference>
<dbReference type="NCBIfam" id="TIGR01760">
    <property type="entry name" value="tape_meas_TP901"/>
    <property type="match status" value="1"/>
</dbReference>
<evidence type="ECO:0000259" key="3">
    <source>
        <dbReference type="Pfam" id="PF10145"/>
    </source>
</evidence>
<dbReference type="Proteomes" id="UP000557217">
    <property type="component" value="Unassembled WGS sequence"/>
</dbReference>
<evidence type="ECO:0000256" key="1">
    <source>
        <dbReference type="ARBA" id="ARBA00022612"/>
    </source>
</evidence>
<gene>
    <name evidence="4" type="ORF">HNR36_001046</name>
</gene>
<feature type="coiled-coil region" evidence="2">
    <location>
        <begin position="23"/>
        <end position="85"/>
    </location>
</feature>
<protein>
    <submittedName>
        <fullName evidence="4">TP901 family phage tail tape measure protein</fullName>
    </submittedName>
</protein>
<name>A0A840PRY4_URETH</name>
<evidence type="ECO:0000313" key="4">
    <source>
        <dbReference type="EMBL" id="MBB5148660.1"/>
    </source>
</evidence>
<dbReference type="PANTHER" id="PTHR37813">
    <property type="entry name" value="FELS-2 PROPHAGE PROTEIN"/>
    <property type="match status" value="1"/>
</dbReference>
<accession>A0A840PRY4</accession>
<proteinExistence type="predicted"/>
<keyword evidence="5" id="KW-1185">Reference proteome</keyword>
<dbReference type="AlphaFoldDB" id="A0A840PRY4"/>
<keyword evidence="1" id="KW-1188">Viral release from host cell</keyword>